<feature type="transmembrane region" description="Helical" evidence="1">
    <location>
        <begin position="21"/>
        <end position="45"/>
    </location>
</feature>
<protein>
    <submittedName>
        <fullName evidence="2">Uncharacterized protein</fullName>
    </submittedName>
</protein>
<evidence type="ECO:0000313" key="2">
    <source>
        <dbReference type="EMBL" id="KXB05571.1"/>
    </source>
</evidence>
<keyword evidence="1" id="KW-0812">Transmembrane</keyword>
<keyword evidence="1" id="KW-1133">Transmembrane helix</keyword>
<evidence type="ECO:0000256" key="1">
    <source>
        <dbReference type="SAM" id="Phobius"/>
    </source>
</evidence>
<dbReference type="AlphaFoldDB" id="A0A133VGJ9"/>
<comment type="caution">
    <text evidence="2">The sequence shown here is derived from an EMBL/GenBank/DDBJ whole genome shotgun (WGS) entry which is preliminary data.</text>
</comment>
<evidence type="ECO:0000313" key="3">
    <source>
        <dbReference type="Proteomes" id="UP000070311"/>
    </source>
</evidence>
<keyword evidence="3" id="KW-1185">Reference proteome</keyword>
<name>A0A133VGJ9_9EURY</name>
<feature type="transmembrane region" description="Helical" evidence="1">
    <location>
        <begin position="51"/>
        <end position="67"/>
    </location>
</feature>
<sequence length="117" mass="13067">MLETVLKQDWIKKREVNKLSIQLSIESLLPFVVPFLIGLICGLLVKVALKLAIGILALTVILSWGGYKKFWSIQELFDKAQEALPKLFGEGRGLLNSLPYTAPSFIVGLLIGIWWGK</sequence>
<organism evidence="2 3">
    <name type="scientific">candidate division MSBL1 archaeon SCGC-AAA382A13</name>
    <dbReference type="NCBI Taxonomy" id="1698279"/>
    <lineage>
        <taxon>Archaea</taxon>
        <taxon>Methanobacteriati</taxon>
        <taxon>Methanobacteriota</taxon>
        <taxon>candidate division MSBL1</taxon>
    </lineage>
</organism>
<dbReference type="Proteomes" id="UP000070311">
    <property type="component" value="Unassembled WGS sequence"/>
</dbReference>
<feature type="transmembrane region" description="Helical" evidence="1">
    <location>
        <begin position="94"/>
        <end position="115"/>
    </location>
</feature>
<gene>
    <name evidence="2" type="ORF">AKJ50_00600</name>
</gene>
<dbReference type="EMBL" id="LHYD01000006">
    <property type="protein sequence ID" value="KXB05571.1"/>
    <property type="molecule type" value="Genomic_DNA"/>
</dbReference>
<keyword evidence="1" id="KW-0472">Membrane</keyword>
<accession>A0A133VGJ9</accession>
<proteinExistence type="predicted"/>
<reference evidence="2 3" key="1">
    <citation type="journal article" date="2016" name="Sci. Rep.">
        <title>Metabolic traits of an uncultured archaeal lineage -MSBL1- from brine pools of the Red Sea.</title>
        <authorList>
            <person name="Mwirichia R."/>
            <person name="Alam I."/>
            <person name="Rashid M."/>
            <person name="Vinu M."/>
            <person name="Ba-Alawi W."/>
            <person name="Anthony Kamau A."/>
            <person name="Kamanda Ngugi D."/>
            <person name="Goker M."/>
            <person name="Klenk H.P."/>
            <person name="Bajic V."/>
            <person name="Stingl U."/>
        </authorList>
    </citation>
    <scope>NUCLEOTIDE SEQUENCE [LARGE SCALE GENOMIC DNA]</scope>
    <source>
        <strain evidence="2">SCGC-AAA382A13</strain>
    </source>
</reference>